<dbReference type="EMBL" id="JANSUY010000012">
    <property type="protein sequence ID" value="MCR9016078.1"/>
    <property type="molecule type" value="Genomic_DNA"/>
</dbReference>
<dbReference type="RefSeq" id="WP_258423935.1">
    <property type="nucleotide sequence ID" value="NZ_JANSUY010000012.1"/>
</dbReference>
<dbReference type="PROSITE" id="PS51257">
    <property type="entry name" value="PROKAR_LIPOPROTEIN"/>
    <property type="match status" value="1"/>
</dbReference>
<evidence type="ECO:0000313" key="3">
    <source>
        <dbReference type="Proteomes" id="UP001142175"/>
    </source>
</evidence>
<dbReference type="InterPro" id="IPR037523">
    <property type="entry name" value="VOC_core"/>
</dbReference>
<name>A0A9X2P876_9BACT</name>
<dbReference type="SUPFAM" id="SSF54593">
    <property type="entry name" value="Glyoxalase/Bleomycin resistance protein/Dihydroxybiphenyl dioxygenase"/>
    <property type="match status" value="2"/>
</dbReference>
<dbReference type="InterPro" id="IPR029068">
    <property type="entry name" value="Glyas_Bleomycin-R_OHBP_Dase"/>
</dbReference>
<dbReference type="InterPro" id="IPR004360">
    <property type="entry name" value="Glyas_Fos-R_dOase_dom"/>
</dbReference>
<protein>
    <submittedName>
        <fullName evidence="2">VOC family protein</fullName>
    </submittedName>
</protein>
<dbReference type="Proteomes" id="UP001142175">
    <property type="component" value="Unassembled WGS sequence"/>
</dbReference>
<dbReference type="PROSITE" id="PS51819">
    <property type="entry name" value="VOC"/>
    <property type="match status" value="2"/>
</dbReference>
<evidence type="ECO:0000313" key="2">
    <source>
        <dbReference type="EMBL" id="MCR9016078.1"/>
    </source>
</evidence>
<feature type="domain" description="VOC" evidence="1">
    <location>
        <begin position="157"/>
        <end position="274"/>
    </location>
</feature>
<comment type="caution">
    <text evidence="2">The sequence shown here is derived from an EMBL/GenBank/DDBJ whole genome shotgun (WGS) entry which is preliminary data.</text>
</comment>
<organism evidence="2 3">
    <name type="scientific">Aquiflexum gelatinilyticum</name>
    <dbReference type="NCBI Taxonomy" id="2961943"/>
    <lineage>
        <taxon>Bacteria</taxon>
        <taxon>Pseudomonadati</taxon>
        <taxon>Bacteroidota</taxon>
        <taxon>Cytophagia</taxon>
        <taxon>Cytophagales</taxon>
        <taxon>Cyclobacteriaceae</taxon>
        <taxon>Aquiflexum</taxon>
    </lineage>
</organism>
<keyword evidence="3" id="KW-1185">Reference proteome</keyword>
<dbReference type="AlphaFoldDB" id="A0A9X2P876"/>
<evidence type="ECO:0000259" key="1">
    <source>
        <dbReference type="PROSITE" id="PS51819"/>
    </source>
</evidence>
<dbReference type="Gene3D" id="3.10.180.10">
    <property type="entry name" value="2,3-Dihydroxybiphenyl 1,2-Dioxygenase, domain 1"/>
    <property type="match status" value="2"/>
</dbReference>
<feature type="domain" description="VOC" evidence="1">
    <location>
        <begin position="306"/>
        <end position="424"/>
    </location>
</feature>
<reference evidence="2" key="1">
    <citation type="submission" date="2022-08" db="EMBL/GenBank/DDBJ databases">
        <authorList>
            <person name="Zhang D."/>
        </authorList>
    </citation>
    <scope>NUCLEOTIDE SEQUENCE</scope>
    <source>
        <strain evidence="2">XJ19-11</strain>
    </source>
</reference>
<gene>
    <name evidence="2" type="ORF">NU887_13615</name>
</gene>
<sequence>MKNPILILAIVLFSFSCHDQKDSDHLKHLGNMVAMAEMVAADVKPIALSEPLTSHEAENLWTDAQEIAKGYGVEVYRESDLIKTMLFPESVAEGKEVMIFHKPNTLEAYLDLKKTIMEGNNSTAEARRFGRLLGYPNHHINSLLAKNTEFRTMPDFGILGTNVFLYYKDLAVAKKFYNEILGMEMVSDYGFAATFRISHDAFLTLVDESEGMHKATEPKTVAIALLTDQLPDWYEYLQSKNVPIKYTYKPKENNAHDGFVAIDPEGYLLEFEMFKQHEENEWLVPQMRKYSALPTVSEGVAAGLGFYGAVTWTYYQDMVEAEKFYEEIMGLRLIVDQGWAKVYQVSETGYIGLVDERRGMHTFSETKAVNVSFLVEDVEGWFDYVRNNNAFPLRQDSLEVGPEGKFKGFVGFDPGGYYLEFDQFFTHPENERLLELLGLTQK</sequence>
<dbReference type="Pfam" id="PF00903">
    <property type="entry name" value="Glyoxalase"/>
    <property type="match status" value="1"/>
</dbReference>
<dbReference type="CDD" id="cd06587">
    <property type="entry name" value="VOC"/>
    <property type="match status" value="1"/>
</dbReference>
<accession>A0A9X2P876</accession>
<proteinExistence type="predicted"/>